<dbReference type="InterPro" id="IPR018736">
    <property type="entry name" value="DUF2279_periplasmic_lipo"/>
</dbReference>
<protein>
    <recommendedName>
        <fullName evidence="3">DUF2279 domain-containing protein</fullName>
    </recommendedName>
</protein>
<name>A0A6J4HUI9_9BACT</name>
<evidence type="ECO:0008006" key="3">
    <source>
        <dbReference type="Google" id="ProtNLM"/>
    </source>
</evidence>
<dbReference type="EMBL" id="CADCTJ010000349">
    <property type="protein sequence ID" value="CAA9233318.1"/>
    <property type="molecule type" value="Genomic_DNA"/>
</dbReference>
<keyword evidence="1" id="KW-0472">Membrane</keyword>
<evidence type="ECO:0000256" key="1">
    <source>
        <dbReference type="SAM" id="Phobius"/>
    </source>
</evidence>
<keyword evidence="1" id="KW-1133">Transmembrane helix</keyword>
<feature type="transmembrane region" description="Helical" evidence="1">
    <location>
        <begin position="55"/>
        <end position="75"/>
    </location>
</feature>
<accession>A0A6J4HUI9</accession>
<dbReference type="Pfam" id="PF10043">
    <property type="entry name" value="DUF2279"/>
    <property type="match status" value="1"/>
</dbReference>
<sequence length="315" mass="35531">MAGFFSNNYPIKPWITGLFLAGSFLFTRPLAAQPPAYLPASPDSTRSSNHKLTALLLGSGVAYGGILAGVSQAWYRDMPRTRFHFFNDNREWQQVDKVGHVWSAFHQSRLAVSALRWAEVPEKKAIWWGSLAGILLQSPIEFMDGYAAEYGASAGDLVANTVGSAAVLAQYVGWHEIRITPKYSFHNTRFAVQRPNVLGSSLPEKMLKDYNGQTYWLAIDVARFLPATSRYPKWLNIALGYGASEMIYNDPAINRLAGGQAYRQFYLAPDLNLSAIRTRSKFLKTTFYLLDMIHLPAPALEYNSRRKWHLHPVYF</sequence>
<proteinExistence type="predicted"/>
<gene>
    <name evidence="2" type="ORF">AVDCRST_MAG95-1089</name>
</gene>
<evidence type="ECO:0000313" key="2">
    <source>
        <dbReference type="EMBL" id="CAA9233318.1"/>
    </source>
</evidence>
<dbReference type="AlphaFoldDB" id="A0A6J4HUI9"/>
<reference evidence="2" key="1">
    <citation type="submission" date="2020-02" db="EMBL/GenBank/DDBJ databases">
        <authorList>
            <person name="Meier V. D."/>
        </authorList>
    </citation>
    <scope>NUCLEOTIDE SEQUENCE</scope>
    <source>
        <strain evidence="2">AVDCRST_MAG95</strain>
    </source>
</reference>
<organism evidence="2">
    <name type="scientific">uncultured Adhaeribacter sp</name>
    <dbReference type="NCBI Taxonomy" id="448109"/>
    <lineage>
        <taxon>Bacteria</taxon>
        <taxon>Pseudomonadati</taxon>
        <taxon>Bacteroidota</taxon>
        <taxon>Cytophagia</taxon>
        <taxon>Cytophagales</taxon>
        <taxon>Hymenobacteraceae</taxon>
        <taxon>Adhaeribacter</taxon>
        <taxon>environmental samples</taxon>
    </lineage>
</organism>
<keyword evidence="1" id="KW-0812">Transmembrane</keyword>